<evidence type="ECO:0000313" key="1">
    <source>
        <dbReference type="EMBL" id="CAG9563155.1"/>
    </source>
</evidence>
<protein>
    <submittedName>
        <fullName evidence="1">(African queen) hypothetical protein</fullName>
    </submittedName>
</protein>
<evidence type="ECO:0000313" key="2">
    <source>
        <dbReference type="Proteomes" id="UP000789524"/>
    </source>
</evidence>
<reference evidence="1" key="1">
    <citation type="submission" date="2021-09" db="EMBL/GenBank/DDBJ databases">
        <authorList>
            <person name="Martin H S."/>
        </authorList>
    </citation>
    <scope>NUCLEOTIDE SEQUENCE</scope>
</reference>
<gene>
    <name evidence="1" type="ORF">DCHRY22_LOCUS4359</name>
</gene>
<dbReference type="EMBL" id="CAKASE010000049">
    <property type="protein sequence ID" value="CAG9563155.1"/>
    <property type="molecule type" value="Genomic_DNA"/>
</dbReference>
<comment type="caution">
    <text evidence="1">The sequence shown here is derived from an EMBL/GenBank/DDBJ whole genome shotgun (WGS) entry which is preliminary data.</text>
</comment>
<proteinExistence type="predicted"/>
<keyword evidence="2" id="KW-1185">Reference proteome</keyword>
<dbReference type="AlphaFoldDB" id="A0A8J2W105"/>
<name>A0A8J2W105_9NEOP</name>
<sequence>MVSERDGAIVVGLVGAGCKMLIGVRKRTEGNGAQYLLRYLFANILAQPATGIGSRRSLRKGPPQRHALPLTHLHITACAHSASILAH</sequence>
<accession>A0A8J2W105</accession>
<organism evidence="1 2">
    <name type="scientific">Danaus chrysippus</name>
    <name type="common">African queen</name>
    <dbReference type="NCBI Taxonomy" id="151541"/>
    <lineage>
        <taxon>Eukaryota</taxon>
        <taxon>Metazoa</taxon>
        <taxon>Ecdysozoa</taxon>
        <taxon>Arthropoda</taxon>
        <taxon>Hexapoda</taxon>
        <taxon>Insecta</taxon>
        <taxon>Pterygota</taxon>
        <taxon>Neoptera</taxon>
        <taxon>Endopterygota</taxon>
        <taxon>Lepidoptera</taxon>
        <taxon>Glossata</taxon>
        <taxon>Ditrysia</taxon>
        <taxon>Papilionoidea</taxon>
        <taxon>Nymphalidae</taxon>
        <taxon>Danainae</taxon>
        <taxon>Danaini</taxon>
        <taxon>Danaina</taxon>
        <taxon>Danaus</taxon>
        <taxon>Anosia</taxon>
    </lineage>
</organism>
<dbReference type="PROSITE" id="PS51257">
    <property type="entry name" value="PROKAR_LIPOPROTEIN"/>
    <property type="match status" value="1"/>
</dbReference>
<dbReference type="Proteomes" id="UP000789524">
    <property type="component" value="Unassembled WGS sequence"/>
</dbReference>